<dbReference type="InterPro" id="IPR008637">
    <property type="entry name" value="HR_lesion"/>
</dbReference>
<evidence type="ECO:0000256" key="1">
    <source>
        <dbReference type="SAM" id="Phobius"/>
    </source>
</evidence>
<organism evidence="3 4">
    <name type="scientific">Ananas comosus</name>
    <name type="common">Pineapple</name>
    <name type="synonym">Ananas ananas</name>
    <dbReference type="NCBI Taxonomy" id="4615"/>
    <lineage>
        <taxon>Eukaryota</taxon>
        <taxon>Viridiplantae</taxon>
        <taxon>Streptophyta</taxon>
        <taxon>Embryophyta</taxon>
        <taxon>Tracheophyta</taxon>
        <taxon>Spermatophyta</taxon>
        <taxon>Magnoliopsida</taxon>
        <taxon>Liliopsida</taxon>
        <taxon>Poales</taxon>
        <taxon>Bromeliaceae</taxon>
        <taxon>Bromelioideae</taxon>
        <taxon>Ananas</taxon>
    </lineage>
</organism>
<dbReference type="AlphaFoldDB" id="A0A199URD2"/>
<accession>A0A199URD2</accession>
<dbReference type="Proteomes" id="UP000092600">
    <property type="component" value="Unassembled WGS sequence"/>
</dbReference>
<name>A0A199URD2_ANACO</name>
<keyword evidence="1" id="KW-1133">Transmembrane helix</keyword>
<evidence type="ECO:0000313" key="3">
    <source>
        <dbReference type="EMBL" id="OAY67372.1"/>
    </source>
</evidence>
<evidence type="ECO:0000256" key="2">
    <source>
        <dbReference type="SAM" id="SignalP"/>
    </source>
</evidence>
<dbReference type="EMBL" id="LSRQ01005555">
    <property type="protein sequence ID" value="OAY67372.1"/>
    <property type="molecule type" value="Genomic_DNA"/>
</dbReference>
<proteinExistence type="predicted"/>
<protein>
    <recommendedName>
        <fullName evidence="5">HR-like lesion-inducer</fullName>
    </recommendedName>
</protein>
<feature type="chain" id="PRO_5008508125" description="HR-like lesion-inducer" evidence="2">
    <location>
        <begin position="27"/>
        <end position="152"/>
    </location>
</feature>
<comment type="caution">
    <text evidence="3">The sequence shown here is derived from an EMBL/GenBank/DDBJ whole genome shotgun (WGS) entry which is preliminary data.</text>
</comment>
<gene>
    <name evidence="3" type="ORF">ACMD2_00462</name>
</gene>
<dbReference type="PANTHER" id="PTHR31474:SF1">
    <property type="entry name" value="EXPRESSED PROTEIN"/>
    <property type="match status" value="1"/>
</dbReference>
<sequence>MGFLSALGRVLFAFFFLFSAWQEFNAFGVDGGPIAKVYGTKVDFLKDRATSYLGVEVPAVEIKHVVAAGIALKGVGGILFILGSSVGAYLLLLHLVIITPVLHDFANYSNPEFLRVFTQDLALFGTLLFFLGMKNSIHIRQSKKRSPKSKKN</sequence>
<keyword evidence="2" id="KW-0732">Signal</keyword>
<keyword evidence="1" id="KW-0472">Membrane</keyword>
<feature type="transmembrane region" description="Helical" evidence="1">
    <location>
        <begin position="113"/>
        <end position="133"/>
    </location>
</feature>
<evidence type="ECO:0008006" key="5">
    <source>
        <dbReference type="Google" id="ProtNLM"/>
    </source>
</evidence>
<feature type="transmembrane region" description="Helical" evidence="1">
    <location>
        <begin position="79"/>
        <end position="101"/>
    </location>
</feature>
<reference evidence="3 4" key="1">
    <citation type="journal article" date="2016" name="DNA Res.">
        <title>The draft genome of MD-2 pineapple using hybrid error correction of long reads.</title>
        <authorList>
            <person name="Redwan R.M."/>
            <person name="Saidin A."/>
            <person name="Kumar S.V."/>
        </authorList>
    </citation>
    <scope>NUCLEOTIDE SEQUENCE [LARGE SCALE GENOMIC DNA]</scope>
    <source>
        <strain evidence="4">cv. MD2</strain>
        <tissue evidence="3">Leaf</tissue>
    </source>
</reference>
<dbReference type="PANTHER" id="PTHR31474">
    <property type="entry name" value="HR-LIKE LESION-INDUCER"/>
    <property type="match status" value="1"/>
</dbReference>
<evidence type="ECO:0000313" key="4">
    <source>
        <dbReference type="Proteomes" id="UP000092600"/>
    </source>
</evidence>
<dbReference type="STRING" id="4615.A0A199URD2"/>
<keyword evidence="1" id="KW-0812">Transmembrane</keyword>
<dbReference type="Pfam" id="PF05514">
    <property type="entry name" value="HR_lesion"/>
    <property type="match status" value="1"/>
</dbReference>
<feature type="signal peptide" evidence="2">
    <location>
        <begin position="1"/>
        <end position="26"/>
    </location>
</feature>